<dbReference type="STRING" id="555500.I215_03855"/>
<dbReference type="SUPFAM" id="SSF52833">
    <property type="entry name" value="Thioredoxin-like"/>
    <property type="match status" value="1"/>
</dbReference>
<gene>
    <name evidence="1" type="ORF">I215_03855</name>
</gene>
<name>K2P4T3_9FLAO</name>
<sequence>MAFFNSIFGSKDSIPKENFPWVSLNQTEQVNQLTQESKTRYVLIFKHSTRCGISRFSLQNFESDFTPDPSKVSLYFLDILNHRAISNEIASRFDVVHQSPQVLLIKDSNVIYTESHGHISTQEIQNLIQEH</sequence>
<reference evidence="1 2" key="1">
    <citation type="journal article" date="2012" name="J. Bacteriol.">
        <title>Genome Sequence of Galbibacter marinum Type Strain ck-I2-15.</title>
        <authorList>
            <person name="Lai Q."/>
            <person name="Li C."/>
            <person name="Shao Z."/>
        </authorList>
    </citation>
    <scope>NUCLEOTIDE SEQUENCE [LARGE SCALE GENOMIC DNA]</scope>
    <source>
        <strain evidence="2">ck-I2-15</strain>
    </source>
</reference>
<dbReference type="OrthoDB" id="677051at2"/>
<dbReference type="InterPro" id="IPR022551">
    <property type="entry name" value="BrxC"/>
</dbReference>
<evidence type="ECO:0008006" key="3">
    <source>
        <dbReference type="Google" id="ProtNLM"/>
    </source>
</evidence>
<dbReference type="NCBIfam" id="TIGR04019">
    <property type="entry name" value="B_thiol_YtxJ"/>
    <property type="match status" value="1"/>
</dbReference>
<dbReference type="Gene3D" id="3.40.30.10">
    <property type="entry name" value="Glutaredoxin"/>
    <property type="match status" value="1"/>
</dbReference>
<accession>K2P4T3</accession>
<dbReference type="Pfam" id="PF11009">
    <property type="entry name" value="BrxC"/>
    <property type="match status" value="1"/>
</dbReference>
<comment type="caution">
    <text evidence="1">The sequence shown here is derived from an EMBL/GenBank/DDBJ whole genome shotgun (WGS) entry which is preliminary data.</text>
</comment>
<organism evidence="1 2">
    <name type="scientific">Galbibacter marinus</name>
    <dbReference type="NCBI Taxonomy" id="555500"/>
    <lineage>
        <taxon>Bacteria</taxon>
        <taxon>Pseudomonadati</taxon>
        <taxon>Bacteroidota</taxon>
        <taxon>Flavobacteriia</taxon>
        <taxon>Flavobacteriales</taxon>
        <taxon>Flavobacteriaceae</taxon>
        <taxon>Galbibacter</taxon>
    </lineage>
</organism>
<dbReference type="InterPro" id="IPR036249">
    <property type="entry name" value="Thioredoxin-like_sf"/>
</dbReference>
<dbReference type="eggNOG" id="COG3118">
    <property type="taxonomic scope" value="Bacteria"/>
</dbReference>
<proteinExistence type="predicted"/>
<evidence type="ECO:0000313" key="1">
    <source>
        <dbReference type="EMBL" id="EKF56048.1"/>
    </source>
</evidence>
<dbReference type="EMBL" id="AMSG01000003">
    <property type="protein sequence ID" value="EKF56048.1"/>
    <property type="molecule type" value="Genomic_DNA"/>
</dbReference>
<evidence type="ECO:0000313" key="2">
    <source>
        <dbReference type="Proteomes" id="UP000007364"/>
    </source>
</evidence>
<dbReference type="Proteomes" id="UP000007364">
    <property type="component" value="Unassembled WGS sequence"/>
</dbReference>
<dbReference type="AlphaFoldDB" id="K2P4T3"/>
<protein>
    <recommendedName>
        <fullName evidence="3">Bacillithiol system redox-active protein YtxJ</fullName>
    </recommendedName>
</protein>
<keyword evidence="2" id="KW-1185">Reference proteome</keyword>
<dbReference type="PATRIC" id="fig|555500.3.peg.800"/>
<dbReference type="RefSeq" id="WP_008990644.1">
    <property type="nucleotide sequence ID" value="NZ_AMSG01000003.1"/>
</dbReference>